<accession>A0A1H3KU21</accession>
<sequence length="203" mass="22753">MKISQNVRHWAAKKALTTPVIGEVAHDKLVDLHTTIFLNKADDDRREQRRAHLDDFFEATMDAYVAALEAGYPEAEAREITHIQANFDFFNHGWTEMMEIPGDELEPHYRRYEEFFADHGITIDDPLGEFHPEDGITDAPPTPEKLADPEYENAKAGFADDVYVETEDGETMRGDRGEPEDVDPTAAPGLDEDATADDGTSTA</sequence>
<dbReference type="InterPro" id="IPR046147">
    <property type="entry name" value="DUF6149"/>
</dbReference>
<dbReference type="AlphaFoldDB" id="A0A1H3KU21"/>
<proteinExistence type="predicted"/>
<dbReference type="Proteomes" id="UP000199079">
    <property type="component" value="Unassembled WGS sequence"/>
</dbReference>
<evidence type="ECO:0000256" key="1">
    <source>
        <dbReference type="SAM" id="MobiDB-lite"/>
    </source>
</evidence>
<evidence type="ECO:0000313" key="2">
    <source>
        <dbReference type="EMBL" id="SDY55672.1"/>
    </source>
</evidence>
<evidence type="ECO:0000313" key="3">
    <source>
        <dbReference type="Proteomes" id="UP000199079"/>
    </source>
</evidence>
<dbReference type="RefSeq" id="WP_092733280.1">
    <property type="nucleotide sequence ID" value="NZ_FNPC01000006.1"/>
</dbReference>
<gene>
    <name evidence="2" type="ORF">SAMN05216564_106158</name>
</gene>
<feature type="region of interest" description="Disordered" evidence="1">
    <location>
        <begin position="130"/>
        <end position="203"/>
    </location>
</feature>
<dbReference type="EMBL" id="FNPC01000006">
    <property type="protein sequence ID" value="SDY55672.1"/>
    <property type="molecule type" value="Genomic_DNA"/>
</dbReference>
<protein>
    <submittedName>
        <fullName evidence="2">Uncharacterized protein</fullName>
    </submittedName>
</protein>
<dbReference type="OrthoDB" id="192229at2157"/>
<organism evidence="2 3">
    <name type="scientific">Halopenitus persicus</name>
    <dbReference type="NCBI Taxonomy" id="1048396"/>
    <lineage>
        <taxon>Archaea</taxon>
        <taxon>Methanobacteriati</taxon>
        <taxon>Methanobacteriota</taxon>
        <taxon>Stenosarchaea group</taxon>
        <taxon>Halobacteria</taxon>
        <taxon>Halobacteriales</taxon>
        <taxon>Haloferacaceae</taxon>
        <taxon>Halopenitus</taxon>
    </lineage>
</organism>
<feature type="compositionally biased region" description="Basic and acidic residues" evidence="1">
    <location>
        <begin position="170"/>
        <end position="179"/>
    </location>
</feature>
<reference evidence="3" key="1">
    <citation type="submission" date="2016-10" db="EMBL/GenBank/DDBJ databases">
        <authorList>
            <person name="Varghese N."/>
            <person name="Submissions S."/>
        </authorList>
    </citation>
    <scope>NUCLEOTIDE SEQUENCE [LARGE SCALE GENOMIC DNA]</scope>
    <source>
        <strain evidence="3">DC30,IBRC 10041,KCTC 4046</strain>
    </source>
</reference>
<dbReference type="Pfam" id="PF19646">
    <property type="entry name" value="DUF6149"/>
    <property type="match status" value="1"/>
</dbReference>
<keyword evidence="3" id="KW-1185">Reference proteome</keyword>
<name>A0A1H3KU21_9EURY</name>